<protein>
    <submittedName>
        <fullName evidence="1">Uncharacterized protein</fullName>
    </submittedName>
</protein>
<organism evidence="1 2">
    <name type="scientific">Halobium salinum</name>
    <dbReference type="NCBI Taxonomy" id="1364940"/>
    <lineage>
        <taxon>Archaea</taxon>
        <taxon>Methanobacteriati</taxon>
        <taxon>Methanobacteriota</taxon>
        <taxon>Stenosarchaea group</taxon>
        <taxon>Halobacteria</taxon>
        <taxon>Halobacteriales</taxon>
        <taxon>Haloferacaceae</taxon>
        <taxon>Halobium</taxon>
    </lineage>
</organism>
<keyword evidence="2" id="KW-1185">Reference proteome</keyword>
<accession>A0ABD5PAZ5</accession>
<gene>
    <name evidence="1" type="ORF">ACFO0N_08455</name>
</gene>
<dbReference type="EMBL" id="JBHSDS010000006">
    <property type="protein sequence ID" value="MFC4357976.1"/>
    <property type="molecule type" value="Genomic_DNA"/>
</dbReference>
<evidence type="ECO:0000313" key="2">
    <source>
        <dbReference type="Proteomes" id="UP001595921"/>
    </source>
</evidence>
<dbReference type="RefSeq" id="WP_267624441.1">
    <property type="nucleotide sequence ID" value="NZ_JAODIW010000008.1"/>
</dbReference>
<name>A0ABD5PAZ5_9EURY</name>
<dbReference type="Proteomes" id="UP001595921">
    <property type="component" value="Unassembled WGS sequence"/>
</dbReference>
<dbReference type="AlphaFoldDB" id="A0ABD5PAZ5"/>
<proteinExistence type="predicted"/>
<evidence type="ECO:0000313" key="1">
    <source>
        <dbReference type="EMBL" id="MFC4357976.1"/>
    </source>
</evidence>
<comment type="caution">
    <text evidence="1">The sequence shown here is derived from an EMBL/GenBank/DDBJ whole genome shotgun (WGS) entry which is preliminary data.</text>
</comment>
<reference evidence="1 2" key="1">
    <citation type="journal article" date="2019" name="Int. J. Syst. Evol. Microbiol.">
        <title>The Global Catalogue of Microorganisms (GCM) 10K type strain sequencing project: providing services to taxonomists for standard genome sequencing and annotation.</title>
        <authorList>
            <consortium name="The Broad Institute Genomics Platform"/>
            <consortium name="The Broad Institute Genome Sequencing Center for Infectious Disease"/>
            <person name="Wu L."/>
            <person name="Ma J."/>
        </authorList>
    </citation>
    <scope>NUCLEOTIDE SEQUENCE [LARGE SCALE GENOMIC DNA]</scope>
    <source>
        <strain evidence="1 2">CGMCC 1.12553</strain>
    </source>
</reference>
<sequence length="247" mass="28213">MSQSLWEVAAIDEDTLAIATGERLDFRSGPQHEGEGDGGLPPAWDVSVESYAVGYEPVGATSIGNASERRWHTRFSYLRTPADRLSLLNEGRHNSDGTLGARLARLDKKRITQAYCSVLELSSFQRDEAVRAMLLLNLDKFGQQKRIEKVALTTIRVVVNYNRFSHLKKPDAERISETETFKWLAEEVNLDKRTMTRLSKNIKEELVAVEFFERDSQKADLRYAQFQQKNQREIRSVGQSWPPSVHE</sequence>